<keyword evidence="3" id="KW-0812">Transmembrane</keyword>
<keyword evidence="3" id="KW-0472">Membrane</keyword>
<comment type="caution">
    <text evidence="5">The sequence shown here is derived from an EMBL/GenBank/DDBJ whole genome shotgun (WGS) entry which is preliminary data.</text>
</comment>
<organism evidence="5 6">
    <name type="scientific">Aquamicrobium defluvii</name>
    <dbReference type="NCBI Taxonomy" id="69279"/>
    <lineage>
        <taxon>Bacteria</taxon>
        <taxon>Pseudomonadati</taxon>
        <taxon>Pseudomonadota</taxon>
        <taxon>Alphaproteobacteria</taxon>
        <taxon>Hyphomicrobiales</taxon>
        <taxon>Phyllobacteriaceae</taxon>
        <taxon>Aquamicrobium</taxon>
    </lineage>
</organism>
<feature type="transmembrane region" description="Helical" evidence="3">
    <location>
        <begin position="332"/>
        <end position="358"/>
    </location>
</feature>
<keyword evidence="1" id="KW-0175">Coiled coil</keyword>
<feature type="region of interest" description="Disordered" evidence="2">
    <location>
        <begin position="494"/>
        <end position="530"/>
    </location>
</feature>
<dbReference type="Proteomes" id="UP000019849">
    <property type="component" value="Unassembled WGS sequence"/>
</dbReference>
<dbReference type="eggNOG" id="COG3941">
    <property type="taxonomic scope" value="Bacteria"/>
</dbReference>
<feature type="transmembrane region" description="Helical" evidence="3">
    <location>
        <begin position="293"/>
        <end position="320"/>
    </location>
</feature>
<reference evidence="5 6" key="1">
    <citation type="submission" date="2014-02" db="EMBL/GenBank/DDBJ databases">
        <title>Aquamicrobium defluvii Genome sequencing.</title>
        <authorList>
            <person name="Wang X."/>
        </authorList>
    </citation>
    <scope>NUCLEOTIDE SEQUENCE [LARGE SCALE GENOMIC DNA]</scope>
    <source>
        <strain evidence="5 6">W13Z1</strain>
    </source>
</reference>
<dbReference type="STRING" id="69279.BG36_03475"/>
<dbReference type="AlphaFoldDB" id="A0A011US80"/>
<dbReference type="Pfam" id="PF20155">
    <property type="entry name" value="TMP_3"/>
    <property type="match status" value="1"/>
</dbReference>
<accession>A0A011US80</accession>
<gene>
    <name evidence="5" type="ORF">BG36_03475</name>
</gene>
<sequence>MATDLEQLVLSISADNRQMLRVLKKLEGDTSATTRKVEKQFDQMAKKIDARLGGIGRNAFQGLLGGAVAALSVRELQQLADTWTDLTGRVELAAGSHEKGIEVMGRLQEMARRTYSGLEQTTESYLRNSTVLKELGYSTKTQLDYTEALNNALVVSGAKGDRARSVMEALSKAMALGKLSGDNLNTVLASGDRVAKALADSMGVTTLELRKLGTEGKITRKELIGIIREQEKLRKEADGMKATIADAVQILKDALLVYVGAGDQAIGISARLADAIILVADNFKTVGDAGVQLAFVIVSSLIGRALLGVVSMVPTTVAAITTLTTAMRAGTLTAAGFSAALGPIGLAAGALVATLYLLSTRQSEAEKAAELHETALKTLTDEIGNVDYANKDAVASTRTKIASDIKAAEVALERAIAEHELANALQAVANQRAAARPGGREYQAFGADTSKVKTGGTEVVAQSIIAPQVDKTAEKVALMKKRVEEIKALSSEFEDYASGRKKPPPRDTDRPVTTPGDDKKSKKERDNDYERLTKQIVDRTAAMVAETEVQRQLNPLLDDYGYAVEKARAEHDLLTAAQKAGVEITPKLRAEIEGLAEQYAVATVEAAKLAESQDEIRAKAEEAMALAKDVTRGLIDGFIEGRSAADMMANALKKIGDALINDVLNNLFKIQNMGGGGGGFLSGLLGLLSGGGGGGIPWSQDIFREAGGPVKKGQPYIVGEKRPELFVPDQNGTILPRVPGVPTMPKFAGSGGGGGGVNVTYAPVYQVTGSGPELDRLRAEMARDRQQFKGRVIDAVADARRRNVNV</sequence>
<dbReference type="InterPro" id="IPR013491">
    <property type="entry name" value="Tape_meas_N"/>
</dbReference>
<feature type="domain" description="Tape measure protein N-terminal" evidence="4">
    <location>
        <begin position="75"/>
        <end position="261"/>
    </location>
</feature>
<protein>
    <recommendedName>
        <fullName evidence="4">Tape measure protein N-terminal domain-containing protein</fullName>
    </recommendedName>
</protein>
<proteinExistence type="predicted"/>
<evidence type="ECO:0000313" key="6">
    <source>
        <dbReference type="Proteomes" id="UP000019849"/>
    </source>
</evidence>
<evidence type="ECO:0000256" key="2">
    <source>
        <dbReference type="SAM" id="MobiDB-lite"/>
    </source>
</evidence>
<keyword evidence="3" id="KW-1133">Transmembrane helix</keyword>
<evidence type="ECO:0000256" key="1">
    <source>
        <dbReference type="SAM" id="Coils"/>
    </source>
</evidence>
<dbReference type="RefSeq" id="WP_035026276.1">
    <property type="nucleotide sequence ID" value="NZ_KK073886.1"/>
</dbReference>
<feature type="coiled-coil region" evidence="1">
    <location>
        <begin position="362"/>
        <end position="425"/>
    </location>
</feature>
<dbReference type="HOGENOM" id="CLU_383036_0_0_5"/>
<dbReference type="NCBIfam" id="TIGR02675">
    <property type="entry name" value="tape_meas_nterm"/>
    <property type="match status" value="1"/>
</dbReference>
<name>A0A011US80_9HYPH</name>
<evidence type="ECO:0000313" key="5">
    <source>
        <dbReference type="EMBL" id="EXL08733.1"/>
    </source>
</evidence>
<evidence type="ECO:0000259" key="4">
    <source>
        <dbReference type="Pfam" id="PF20155"/>
    </source>
</evidence>
<dbReference type="EMBL" id="JENY01000012">
    <property type="protein sequence ID" value="EXL08733.1"/>
    <property type="molecule type" value="Genomic_DNA"/>
</dbReference>
<feature type="compositionally biased region" description="Basic and acidic residues" evidence="2">
    <location>
        <begin position="504"/>
        <end position="530"/>
    </location>
</feature>
<dbReference type="PATRIC" id="fig|69279.3.peg.2098"/>
<evidence type="ECO:0000256" key="3">
    <source>
        <dbReference type="SAM" id="Phobius"/>
    </source>
</evidence>